<dbReference type="InterPro" id="IPR015222">
    <property type="entry name" value="Tam41"/>
</dbReference>
<comment type="caution">
    <text evidence="19">The sequence shown here is derived from an EMBL/GenBank/DDBJ whole genome shotgun (WGS) entry which is preliminary data.</text>
</comment>
<keyword evidence="8" id="KW-0444">Lipid biosynthesis</keyword>
<proteinExistence type="inferred from homology"/>
<evidence type="ECO:0000313" key="19">
    <source>
        <dbReference type="EMBL" id="KAF5827914.1"/>
    </source>
</evidence>
<name>A0ABQ7FZY7_DUNSA</name>
<dbReference type="EC" id="2.7.7.41" evidence="6"/>
<keyword evidence="17" id="KW-1208">Phospholipid metabolism</keyword>
<protein>
    <recommendedName>
        <fullName evidence="7">Phosphatidate cytidylyltransferase, mitochondrial</fullName>
        <ecNumber evidence="6">2.7.7.41</ecNumber>
    </recommendedName>
    <alternativeName>
        <fullName evidence="18">CDP-diacylglycerol synthase</fullName>
    </alternativeName>
</protein>
<evidence type="ECO:0000313" key="20">
    <source>
        <dbReference type="Proteomes" id="UP000815325"/>
    </source>
</evidence>
<keyword evidence="16" id="KW-0594">Phospholipid biosynthesis</keyword>
<dbReference type="EMBL" id="MU070401">
    <property type="protein sequence ID" value="KAF5827914.1"/>
    <property type="molecule type" value="Genomic_DNA"/>
</dbReference>
<evidence type="ECO:0000256" key="12">
    <source>
        <dbReference type="ARBA" id="ARBA00022842"/>
    </source>
</evidence>
<evidence type="ECO:0000256" key="7">
    <source>
        <dbReference type="ARBA" id="ARBA00018337"/>
    </source>
</evidence>
<evidence type="ECO:0000256" key="4">
    <source>
        <dbReference type="ARBA" id="ARBA00005189"/>
    </source>
</evidence>
<evidence type="ECO:0000256" key="11">
    <source>
        <dbReference type="ARBA" id="ARBA00022792"/>
    </source>
</evidence>
<comment type="pathway">
    <text evidence="3">Phospholipid metabolism; CDP-diacylglycerol biosynthesis; CDP-diacylglycerol from sn-glycerol 3-phosphate: step 3/3.</text>
</comment>
<evidence type="ECO:0000256" key="6">
    <source>
        <dbReference type="ARBA" id="ARBA00012487"/>
    </source>
</evidence>
<evidence type="ECO:0000256" key="14">
    <source>
        <dbReference type="ARBA" id="ARBA00023128"/>
    </source>
</evidence>
<keyword evidence="14" id="KW-0496">Mitochondrion</keyword>
<evidence type="ECO:0000256" key="2">
    <source>
        <dbReference type="ARBA" id="ARBA00004443"/>
    </source>
</evidence>
<evidence type="ECO:0000256" key="8">
    <source>
        <dbReference type="ARBA" id="ARBA00022516"/>
    </source>
</evidence>
<reference evidence="19" key="1">
    <citation type="submission" date="2017-08" db="EMBL/GenBank/DDBJ databases">
        <authorList>
            <person name="Polle J.E."/>
            <person name="Barry K."/>
            <person name="Cushman J."/>
            <person name="Schmutz J."/>
            <person name="Tran D."/>
            <person name="Hathwaick L.T."/>
            <person name="Yim W.C."/>
            <person name="Jenkins J."/>
            <person name="Mckie-Krisberg Z.M."/>
            <person name="Prochnik S."/>
            <person name="Lindquist E."/>
            <person name="Dockter R.B."/>
            <person name="Adam C."/>
            <person name="Molina H."/>
            <person name="Bunkerborg J."/>
            <person name="Jin E."/>
            <person name="Buchheim M."/>
            <person name="Magnuson J."/>
        </authorList>
    </citation>
    <scope>NUCLEOTIDE SEQUENCE</scope>
    <source>
        <strain evidence="19">CCAP 19/18</strain>
    </source>
</reference>
<evidence type="ECO:0000256" key="10">
    <source>
        <dbReference type="ARBA" id="ARBA00022695"/>
    </source>
</evidence>
<comment type="pathway">
    <text evidence="4">Lipid metabolism.</text>
</comment>
<evidence type="ECO:0000256" key="16">
    <source>
        <dbReference type="ARBA" id="ARBA00023209"/>
    </source>
</evidence>
<evidence type="ECO:0000256" key="3">
    <source>
        <dbReference type="ARBA" id="ARBA00005119"/>
    </source>
</evidence>
<dbReference type="Proteomes" id="UP000815325">
    <property type="component" value="Unassembled WGS sequence"/>
</dbReference>
<evidence type="ECO:0000256" key="17">
    <source>
        <dbReference type="ARBA" id="ARBA00023264"/>
    </source>
</evidence>
<keyword evidence="13" id="KW-0443">Lipid metabolism</keyword>
<keyword evidence="10" id="KW-0548">Nucleotidyltransferase</keyword>
<dbReference type="Pfam" id="PF09139">
    <property type="entry name" value="Tam41_Mmp37"/>
    <property type="match status" value="2"/>
</dbReference>
<keyword evidence="9" id="KW-0808">Transferase</keyword>
<evidence type="ECO:0000256" key="13">
    <source>
        <dbReference type="ARBA" id="ARBA00023098"/>
    </source>
</evidence>
<keyword evidence="11" id="KW-0999">Mitochondrion inner membrane</keyword>
<keyword evidence="12" id="KW-0460">Magnesium</keyword>
<evidence type="ECO:0000256" key="5">
    <source>
        <dbReference type="ARBA" id="ARBA00005458"/>
    </source>
</evidence>
<gene>
    <name evidence="19" type="ORF">DUNSADRAFT_18542</name>
</gene>
<evidence type="ECO:0000256" key="18">
    <source>
        <dbReference type="ARBA" id="ARBA00029893"/>
    </source>
</evidence>
<evidence type="ECO:0000256" key="15">
    <source>
        <dbReference type="ARBA" id="ARBA00023136"/>
    </source>
</evidence>
<keyword evidence="15" id="KW-0472">Membrane</keyword>
<dbReference type="PANTHER" id="PTHR13619">
    <property type="entry name" value="PHOSPHATIDATE CYTIDYLYLTRANSFERASE, MITOCHONDRIAL"/>
    <property type="match status" value="1"/>
</dbReference>
<evidence type="ECO:0000256" key="1">
    <source>
        <dbReference type="ARBA" id="ARBA00001946"/>
    </source>
</evidence>
<dbReference type="PANTHER" id="PTHR13619:SF0">
    <property type="entry name" value="PHOSPHATIDATE CYTIDYLYLTRANSFERASE, MITOCHONDRIAL"/>
    <property type="match status" value="1"/>
</dbReference>
<sequence>MQVGTASALRAVLSHLPPVQHAFAYGSGVLHQPGLYMPERSKPAIQLDGNCEQTNPQPTSPSSSTPMIDYILSVDDPLKWHMLNIQKNPEHYSWVAKLGPGAITGIADHVGVGIHFNTLVRMQGGQMIKYGVTRTSLLLDDLHTWRHLYVAGRLQKPVLTLASCVKEVEAAQAANQRAAAAAALLLLPPIFTTKDFLTKIVTLSYSGDVRMGIAEDPRKVERIVQGSRPALDDMYLPLISEPHGPFQPGIRGAELGGGDRHSIPGAPSDIDRHSSGEQNIIGDGGLGISMHSIPVQNTANSQDLKIISGVHVEREGVQGQDSSPPERRDLANAQWAQRADAHTQGELLKCLPPALLTRVAYKLGFQVPESHLQQNQSGVLIHDTLDDITNAAVRSGQVQQLVAQALAETVRASSASQALSGLLAAGGGKAVQYFGSKVAKAVRGAFQGAWASGLTIKRPP</sequence>
<comment type="cofactor">
    <cofactor evidence="1">
        <name>Mg(2+)</name>
        <dbReference type="ChEBI" id="CHEBI:18420"/>
    </cofactor>
</comment>
<evidence type="ECO:0000256" key="9">
    <source>
        <dbReference type="ARBA" id="ARBA00022679"/>
    </source>
</evidence>
<comment type="subcellular location">
    <subcellularLocation>
        <location evidence="2">Mitochondrion inner membrane</location>
        <topology evidence="2">Peripheral membrane protein</topology>
        <orientation evidence="2">Matrix side</orientation>
    </subcellularLocation>
</comment>
<comment type="similarity">
    <text evidence="5">Belongs to the TAM41 family.</text>
</comment>
<accession>A0ABQ7FZY7</accession>
<organism evidence="19 20">
    <name type="scientific">Dunaliella salina</name>
    <name type="common">Green alga</name>
    <name type="synonym">Protococcus salinus</name>
    <dbReference type="NCBI Taxonomy" id="3046"/>
    <lineage>
        <taxon>Eukaryota</taxon>
        <taxon>Viridiplantae</taxon>
        <taxon>Chlorophyta</taxon>
        <taxon>core chlorophytes</taxon>
        <taxon>Chlorophyceae</taxon>
        <taxon>CS clade</taxon>
        <taxon>Chlamydomonadales</taxon>
        <taxon>Dunaliellaceae</taxon>
        <taxon>Dunaliella</taxon>
    </lineage>
</organism>
<keyword evidence="20" id="KW-1185">Reference proteome</keyword>